<name>A0A4R6ZUM4_9GAMM</name>
<comment type="caution">
    <text evidence="1">The sequence shown here is derived from an EMBL/GenBank/DDBJ whole genome shotgun (WGS) entry which is preliminary data.</text>
</comment>
<dbReference type="Gene3D" id="3.40.50.11310">
    <property type="entry name" value="Bacterial phosphonate metabolism protein PhnH"/>
    <property type="match status" value="1"/>
</dbReference>
<evidence type="ECO:0000313" key="1">
    <source>
        <dbReference type="EMBL" id="TDR56500.1"/>
    </source>
</evidence>
<protein>
    <submittedName>
        <fullName evidence="1">Alpha-D-ribose 1-methylphosphonate 5-triphosphate synthase subunit PhnH</fullName>
    </submittedName>
</protein>
<evidence type="ECO:0000313" key="2">
    <source>
        <dbReference type="Proteomes" id="UP000295212"/>
    </source>
</evidence>
<proteinExistence type="predicted"/>
<dbReference type="OrthoDB" id="9814509at2"/>
<sequence length="211" mass="22316">MRWNAFDTPVHDSQRVYRQLLSAMAEPGTFAEVGGAPLPPSGAAIGTACWATLLTLCDLDTRVWLAPELDAAGINEALAFHTGARQAERPDEADFALVTPATLAGQGEAEPPAFQEGSDTYPDRSTTLVVMLDRLDTAGPWALSGPGIPGQRRLGVGQGGEALMTRLAANRARFPRGLDAILTCGTRLAAVPRSTRITRSASEEVDTCMSP</sequence>
<dbReference type="Proteomes" id="UP000295212">
    <property type="component" value="Unassembled WGS sequence"/>
</dbReference>
<dbReference type="EMBL" id="SNZJ01000003">
    <property type="protein sequence ID" value="TDR56500.1"/>
    <property type="molecule type" value="Genomic_DNA"/>
</dbReference>
<dbReference type="InterPro" id="IPR008772">
    <property type="entry name" value="Phosphonate_metab_PhnH"/>
</dbReference>
<dbReference type="RefSeq" id="WP_133634794.1">
    <property type="nucleotide sequence ID" value="NZ_SNZJ01000003.1"/>
</dbReference>
<organism evidence="1 2">
    <name type="scientific">Halomonas ventosae</name>
    <dbReference type="NCBI Taxonomy" id="229007"/>
    <lineage>
        <taxon>Bacteria</taxon>
        <taxon>Pseudomonadati</taxon>
        <taxon>Pseudomonadota</taxon>
        <taxon>Gammaproteobacteria</taxon>
        <taxon>Oceanospirillales</taxon>
        <taxon>Halomonadaceae</taxon>
        <taxon>Halomonas</taxon>
    </lineage>
</organism>
<dbReference type="SUPFAM" id="SSF159709">
    <property type="entry name" value="PhnH-like"/>
    <property type="match status" value="1"/>
</dbReference>
<dbReference type="GO" id="GO:0019634">
    <property type="term" value="P:organic phosphonate metabolic process"/>
    <property type="evidence" value="ECO:0007669"/>
    <property type="project" value="InterPro"/>
</dbReference>
<dbReference type="InterPro" id="IPR038058">
    <property type="entry name" value="PhnH-like_sp"/>
</dbReference>
<dbReference type="NCBIfam" id="TIGR03292">
    <property type="entry name" value="PhnH_redo"/>
    <property type="match status" value="1"/>
</dbReference>
<accession>A0A4R6ZUM4</accession>
<gene>
    <name evidence="1" type="ORF">DFP85_10312</name>
</gene>
<dbReference type="PIRSF" id="PIRSF020680">
    <property type="entry name" value="PhnH"/>
    <property type="match status" value="1"/>
</dbReference>
<dbReference type="Pfam" id="PF05845">
    <property type="entry name" value="PhnH"/>
    <property type="match status" value="1"/>
</dbReference>
<dbReference type="AlphaFoldDB" id="A0A4R6ZUM4"/>
<reference evidence="1 2" key="1">
    <citation type="submission" date="2019-03" db="EMBL/GenBank/DDBJ databases">
        <title>Genomic Encyclopedia of Type Strains, Phase III (KMG-III): the genomes of soil and plant-associated and newly described type strains.</title>
        <authorList>
            <person name="Whitman W."/>
        </authorList>
    </citation>
    <scope>NUCLEOTIDE SEQUENCE [LARGE SCALE GENOMIC DNA]</scope>
    <source>
        <strain evidence="1 2">CECT 5797</strain>
    </source>
</reference>